<evidence type="ECO:0000313" key="2">
    <source>
        <dbReference type="Proteomes" id="UP000441523"/>
    </source>
</evidence>
<accession>A0A6N6MU47</accession>
<proteinExistence type="predicted"/>
<sequence length="82" mass="8973">MNKTLVFTTGSGRTFWRLPEAVQESLTRKLYLYGLTGKGDVKRMAGSEVVRMRDGDDAYRPGGGSSARDLSVVGGDPWTCRS</sequence>
<dbReference type="AlphaFoldDB" id="A0A6N6MU47"/>
<comment type="caution">
    <text evidence="1">The sequence shown here is derived from an EMBL/GenBank/DDBJ whole genome shotgun (WGS) entry which is preliminary data.</text>
</comment>
<reference evidence="1 2" key="1">
    <citation type="submission" date="2019-09" db="EMBL/GenBank/DDBJ databases">
        <title>YIM 132548 draft genome.</title>
        <authorList>
            <person name="Jiang L."/>
        </authorList>
    </citation>
    <scope>NUCLEOTIDE SEQUENCE [LARGE SCALE GENOMIC DNA]</scope>
    <source>
        <strain evidence="1 2">YIM 132548</strain>
    </source>
</reference>
<gene>
    <name evidence="1" type="ORF">F6X51_07625</name>
</gene>
<dbReference type="Proteomes" id="UP000441523">
    <property type="component" value="Unassembled WGS sequence"/>
</dbReference>
<keyword evidence="2" id="KW-1185">Reference proteome</keyword>
<name>A0A6N6MU47_9HYPH</name>
<organism evidence="1 2">
    <name type="scientific">Methylobacterium planeticum</name>
    <dbReference type="NCBI Taxonomy" id="2615211"/>
    <lineage>
        <taxon>Bacteria</taxon>
        <taxon>Pseudomonadati</taxon>
        <taxon>Pseudomonadota</taxon>
        <taxon>Alphaproteobacteria</taxon>
        <taxon>Hyphomicrobiales</taxon>
        <taxon>Methylobacteriaceae</taxon>
        <taxon>Methylobacterium</taxon>
    </lineage>
</organism>
<dbReference type="EMBL" id="VZZJ01000005">
    <property type="protein sequence ID" value="KAB1074248.1"/>
    <property type="molecule type" value="Genomic_DNA"/>
</dbReference>
<protein>
    <submittedName>
        <fullName evidence="1">Uncharacterized protein</fullName>
    </submittedName>
</protein>
<evidence type="ECO:0000313" key="1">
    <source>
        <dbReference type="EMBL" id="KAB1074248.1"/>
    </source>
</evidence>
<dbReference type="RefSeq" id="WP_150962645.1">
    <property type="nucleotide sequence ID" value="NZ_VZZJ01000005.1"/>
</dbReference>